<gene>
    <name evidence="2" type="ORF">Gorai_002640</name>
</gene>
<evidence type="ECO:0000313" key="2">
    <source>
        <dbReference type="EMBL" id="MBA0602460.1"/>
    </source>
</evidence>
<dbReference type="Pfam" id="PF10536">
    <property type="entry name" value="PMD"/>
    <property type="match status" value="1"/>
</dbReference>
<dbReference type="InterPro" id="IPR019557">
    <property type="entry name" value="AminoTfrase-like_pln_mobile"/>
</dbReference>
<protein>
    <recommendedName>
        <fullName evidence="1">Aminotransferase-like plant mobile domain-containing protein</fullName>
    </recommendedName>
</protein>
<comment type="caution">
    <text evidence="2">The sequence shown here is derived from an EMBL/GenBank/DDBJ whole genome shotgun (WGS) entry which is preliminary data.</text>
</comment>
<feature type="non-terminal residue" evidence="2">
    <location>
        <position position="154"/>
    </location>
</feature>
<dbReference type="Proteomes" id="UP000593578">
    <property type="component" value="Unassembled WGS sequence"/>
</dbReference>
<proteinExistence type="predicted"/>
<feature type="domain" description="Aminotransferase-like plant mobile" evidence="1">
    <location>
        <begin position="19"/>
        <end position="130"/>
    </location>
</feature>
<reference evidence="2 3" key="1">
    <citation type="journal article" date="2019" name="Genome Biol. Evol.">
        <title>Insights into the evolution of the New World diploid cottons (Gossypium, subgenus Houzingenia) based on genome sequencing.</title>
        <authorList>
            <person name="Grover C.E."/>
            <person name="Arick M.A. 2nd"/>
            <person name="Thrash A."/>
            <person name="Conover J.L."/>
            <person name="Sanders W.S."/>
            <person name="Peterson D.G."/>
            <person name="Frelichowski J.E."/>
            <person name="Scheffler J.A."/>
            <person name="Scheffler B.E."/>
            <person name="Wendel J.F."/>
        </authorList>
    </citation>
    <scope>NUCLEOTIDE SEQUENCE [LARGE SCALE GENOMIC DNA]</scope>
    <source>
        <strain evidence="2">8</strain>
        <tissue evidence="2">Leaf</tissue>
    </source>
</reference>
<name>A0A7J8QMG1_GOSRA</name>
<evidence type="ECO:0000313" key="3">
    <source>
        <dbReference type="Proteomes" id="UP000593578"/>
    </source>
</evidence>
<organism evidence="2 3">
    <name type="scientific">Gossypium raimondii</name>
    <name type="common">Peruvian cotton</name>
    <name type="synonym">Gossypium klotzschianum subsp. raimondii</name>
    <dbReference type="NCBI Taxonomy" id="29730"/>
    <lineage>
        <taxon>Eukaryota</taxon>
        <taxon>Viridiplantae</taxon>
        <taxon>Streptophyta</taxon>
        <taxon>Embryophyta</taxon>
        <taxon>Tracheophyta</taxon>
        <taxon>Spermatophyta</taxon>
        <taxon>Magnoliopsida</taxon>
        <taxon>eudicotyledons</taxon>
        <taxon>Gunneridae</taxon>
        <taxon>Pentapetalae</taxon>
        <taxon>rosids</taxon>
        <taxon>malvids</taxon>
        <taxon>Malvales</taxon>
        <taxon>Malvaceae</taxon>
        <taxon>Malvoideae</taxon>
        <taxon>Gossypium</taxon>
    </lineage>
</organism>
<evidence type="ECO:0000259" key="1">
    <source>
        <dbReference type="Pfam" id="PF10536"/>
    </source>
</evidence>
<accession>A0A7J8QMG1</accession>
<dbReference type="AlphaFoldDB" id="A0A7J8QMG1"/>
<sequence>VNNPVRHNGILVKLEDIRLTLYQQAEEKDEFLANCSIWHMKVPLIVFATVKMHESNRVMRQFRCTQCIPLQPQELNDLHKIDMQGRLEEDRETFQKKYIEIWQDMYDYLLMCEPFLIPKLATSLDYMNWFSHHGKSYLLSASKRSRQRRRMRPR</sequence>
<dbReference type="EMBL" id="JABEZZ010000013">
    <property type="protein sequence ID" value="MBA0602460.1"/>
    <property type="molecule type" value="Genomic_DNA"/>
</dbReference>